<dbReference type="Proteomes" id="UP000248764">
    <property type="component" value="Unassembled WGS sequence"/>
</dbReference>
<evidence type="ECO:0000256" key="1">
    <source>
        <dbReference type="ARBA" id="ARBA00008520"/>
    </source>
</evidence>
<gene>
    <name evidence="4" type="ORF">C1I92_00080</name>
</gene>
<dbReference type="PANTHER" id="PTHR30061:SF50">
    <property type="entry name" value="MALTOSE_MALTODEXTRIN-BINDING PERIPLASMIC PROTEIN"/>
    <property type="match status" value="1"/>
</dbReference>
<dbReference type="Pfam" id="PF13416">
    <property type="entry name" value="SBP_bac_8"/>
    <property type="match status" value="1"/>
</dbReference>
<dbReference type="AlphaFoldDB" id="A0A2W2CE95"/>
<comment type="similarity">
    <text evidence="1">Belongs to the bacterial solute-binding protein 1 family.</text>
</comment>
<proteinExistence type="inferred from homology"/>
<accession>A0A2W2CE95</accession>
<evidence type="ECO:0000313" key="4">
    <source>
        <dbReference type="EMBL" id="PZF86617.1"/>
    </source>
</evidence>
<dbReference type="GO" id="GO:0015768">
    <property type="term" value="P:maltose transport"/>
    <property type="evidence" value="ECO:0007669"/>
    <property type="project" value="TreeGrafter"/>
</dbReference>
<dbReference type="SUPFAM" id="SSF53850">
    <property type="entry name" value="Periplasmic binding protein-like II"/>
    <property type="match status" value="1"/>
</dbReference>
<dbReference type="GO" id="GO:0055052">
    <property type="term" value="C:ATP-binding cassette (ABC) transporter complex, substrate-binding subunit-containing"/>
    <property type="evidence" value="ECO:0007669"/>
    <property type="project" value="TreeGrafter"/>
</dbReference>
<dbReference type="PANTHER" id="PTHR30061">
    <property type="entry name" value="MALTOSE-BINDING PERIPLASMIC PROTEIN"/>
    <property type="match status" value="1"/>
</dbReference>
<dbReference type="CDD" id="cd13585">
    <property type="entry name" value="PBP2_TMBP_like"/>
    <property type="match status" value="1"/>
</dbReference>
<comment type="caution">
    <text evidence="4">The sequence shown here is derived from an EMBL/GenBank/DDBJ whole genome shotgun (WGS) entry which is preliminary data.</text>
</comment>
<evidence type="ECO:0000256" key="3">
    <source>
        <dbReference type="ARBA" id="ARBA00022729"/>
    </source>
</evidence>
<dbReference type="EMBL" id="POTW01000001">
    <property type="protein sequence ID" value="PZF86617.1"/>
    <property type="molecule type" value="Genomic_DNA"/>
</dbReference>
<keyword evidence="2" id="KW-0813">Transport</keyword>
<organism evidence="4 5">
    <name type="scientific">Jiangella anatolica</name>
    <dbReference type="NCBI Taxonomy" id="2670374"/>
    <lineage>
        <taxon>Bacteria</taxon>
        <taxon>Bacillati</taxon>
        <taxon>Actinomycetota</taxon>
        <taxon>Actinomycetes</taxon>
        <taxon>Jiangellales</taxon>
        <taxon>Jiangellaceae</taxon>
        <taxon>Jiangella</taxon>
    </lineage>
</organism>
<dbReference type="InterPro" id="IPR006059">
    <property type="entry name" value="SBP"/>
</dbReference>
<dbReference type="GO" id="GO:1901982">
    <property type="term" value="F:maltose binding"/>
    <property type="evidence" value="ECO:0007669"/>
    <property type="project" value="TreeGrafter"/>
</dbReference>
<sequence length="451" mass="48890">MRNRDLTALQNFLRSLQTFNVQSELRLHKEHLMRTTRVRRAMVAAATAAGLVVTAACGSDSDSSSDSGSDGGVTTLTFAASTFGDPGRGPKLQEWLDEFNASQDEIIVEAASVPYPTFGQTVLTQMGGGEGPDLVRFDMPEFEAASDAGLIAPLDDLVDVEQYDLLEEPDRFMVHDDVRHGVIFEASNYAMFYNADLIPEPPTTYDDFFATAQSLTAGDVFGLAFRQTEAEEAGVWQDIFNYVYGFGGAWSDGENLTINAPENLEGLQAYKDLYDANVIPRGADAATFRRMFAEGKVAMELNNGGYATHLRAESPNLNFSVAPIPFPVRSQGAILAPIVINEASEAKEEAATFIQWALEAENQAALQEILGASSVATATERSPESLQDMPFLTVFDELTETSLPQVVLGFEAQTPDIRKIVVQNVIAALQGDVDLETALDTAQEQATDLVG</sequence>
<dbReference type="GO" id="GO:0042956">
    <property type="term" value="P:maltodextrin transmembrane transport"/>
    <property type="evidence" value="ECO:0007669"/>
    <property type="project" value="TreeGrafter"/>
</dbReference>
<keyword evidence="5" id="KW-1185">Reference proteome</keyword>
<reference evidence="4 5" key="1">
    <citation type="submission" date="2018-01" db="EMBL/GenBank/DDBJ databases">
        <title>Draft genome sequence of Jiangella sp. GTF31.</title>
        <authorList>
            <person name="Sahin N."/>
            <person name="Ay H."/>
            <person name="Saygin H."/>
        </authorList>
    </citation>
    <scope>NUCLEOTIDE SEQUENCE [LARGE SCALE GENOMIC DNA]</scope>
    <source>
        <strain evidence="4 5">GTF31</strain>
    </source>
</reference>
<evidence type="ECO:0000313" key="5">
    <source>
        <dbReference type="Proteomes" id="UP000248764"/>
    </source>
</evidence>
<evidence type="ECO:0000256" key="2">
    <source>
        <dbReference type="ARBA" id="ARBA00022448"/>
    </source>
</evidence>
<name>A0A2W2CE95_9ACTN</name>
<keyword evidence="3" id="KW-0732">Signal</keyword>
<protein>
    <submittedName>
        <fullName evidence="4">Sugar ABC transporter substrate-binding protein</fullName>
    </submittedName>
</protein>
<dbReference type="Gene3D" id="3.40.190.10">
    <property type="entry name" value="Periplasmic binding protein-like II"/>
    <property type="match status" value="1"/>
</dbReference>